<comment type="similarity">
    <text evidence="2">Belongs to the PBP/GOBP family.</text>
</comment>
<dbReference type="OrthoDB" id="6601693at2759"/>
<keyword evidence="3" id="KW-0964">Secreted</keyword>
<protein>
    <submittedName>
        <fullName evidence="8">Uncharacterized protein</fullName>
    </submittedName>
</protein>
<evidence type="ECO:0000256" key="2">
    <source>
        <dbReference type="ARBA" id="ARBA00008098"/>
    </source>
</evidence>
<name>A0A8K0C9C0_IGNLU</name>
<evidence type="ECO:0000256" key="3">
    <source>
        <dbReference type="ARBA" id="ARBA00022525"/>
    </source>
</evidence>
<evidence type="ECO:0000256" key="4">
    <source>
        <dbReference type="ARBA" id="ARBA00022729"/>
    </source>
</evidence>
<feature type="signal peptide" evidence="7">
    <location>
        <begin position="1"/>
        <end position="17"/>
    </location>
</feature>
<proteinExistence type="inferred from homology"/>
<keyword evidence="4 7" id="KW-0732">Signal</keyword>
<feature type="chain" id="PRO_5035477113" evidence="7">
    <location>
        <begin position="18"/>
        <end position="131"/>
    </location>
</feature>
<comment type="function">
    <text evidence="6">May be a carrier protein for lipids.</text>
</comment>
<dbReference type="SMART" id="SM00708">
    <property type="entry name" value="PhBP"/>
    <property type="match status" value="1"/>
</dbReference>
<evidence type="ECO:0000256" key="7">
    <source>
        <dbReference type="SAM" id="SignalP"/>
    </source>
</evidence>
<dbReference type="SUPFAM" id="SSF47565">
    <property type="entry name" value="Insect pheromone/odorant-binding proteins"/>
    <property type="match status" value="1"/>
</dbReference>
<comment type="subcellular location">
    <subcellularLocation>
        <location evidence="1">Secreted</location>
    </subcellularLocation>
</comment>
<dbReference type="EMBL" id="VTPC01090851">
    <property type="protein sequence ID" value="KAF2881147.1"/>
    <property type="molecule type" value="Genomic_DNA"/>
</dbReference>
<dbReference type="InterPro" id="IPR036728">
    <property type="entry name" value="PBP_GOBP_sf"/>
</dbReference>
<evidence type="ECO:0000256" key="5">
    <source>
        <dbReference type="ARBA" id="ARBA00023180"/>
    </source>
</evidence>
<dbReference type="GO" id="GO:0007608">
    <property type="term" value="P:sensory perception of smell"/>
    <property type="evidence" value="ECO:0007669"/>
    <property type="project" value="TreeGrafter"/>
</dbReference>
<evidence type="ECO:0000313" key="8">
    <source>
        <dbReference type="EMBL" id="KAF2881147.1"/>
    </source>
</evidence>
<dbReference type="AlphaFoldDB" id="A0A8K0C9C0"/>
<dbReference type="GO" id="GO:0005615">
    <property type="term" value="C:extracellular space"/>
    <property type="evidence" value="ECO:0007669"/>
    <property type="project" value="TreeGrafter"/>
</dbReference>
<organism evidence="8 9">
    <name type="scientific">Ignelater luminosus</name>
    <name type="common">Cucubano</name>
    <name type="synonym">Pyrophorus luminosus</name>
    <dbReference type="NCBI Taxonomy" id="2038154"/>
    <lineage>
        <taxon>Eukaryota</taxon>
        <taxon>Metazoa</taxon>
        <taxon>Ecdysozoa</taxon>
        <taxon>Arthropoda</taxon>
        <taxon>Hexapoda</taxon>
        <taxon>Insecta</taxon>
        <taxon>Pterygota</taxon>
        <taxon>Neoptera</taxon>
        <taxon>Endopterygota</taxon>
        <taxon>Coleoptera</taxon>
        <taxon>Polyphaga</taxon>
        <taxon>Elateriformia</taxon>
        <taxon>Elateroidea</taxon>
        <taxon>Elateridae</taxon>
        <taxon>Agrypninae</taxon>
        <taxon>Pyrophorini</taxon>
        <taxon>Ignelater</taxon>
    </lineage>
</organism>
<dbReference type="CDD" id="cd23992">
    <property type="entry name" value="PBP_GOBP"/>
    <property type="match status" value="1"/>
</dbReference>
<gene>
    <name evidence="8" type="ORF">ILUMI_25021</name>
</gene>
<dbReference type="PANTHER" id="PTHR11857:SF43">
    <property type="entry name" value="GEO07291P1-RELATED"/>
    <property type="match status" value="1"/>
</dbReference>
<reference evidence="8" key="1">
    <citation type="submission" date="2019-08" db="EMBL/GenBank/DDBJ databases">
        <title>The genome of the North American firefly Photinus pyralis.</title>
        <authorList>
            <consortium name="Photinus pyralis genome working group"/>
            <person name="Fallon T.R."/>
            <person name="Sander Lower S.E."/>
            <person name="Weng J.-K."/>
        </authorList>
    </citation>
    <scope>NUCLEOTIDE SEQUENCE</scope>
    <source>
        <strain evidence="8">TRF0915ILg1</strain>
        <tissue evidence="8">Whole body</tissue>
    </source>
</reference>
<sequence>MKLLAIFLVCFFAGVFSQQLDEFFGRMETLKEGCISESSVRPELVDRLFEAGEFNEDGNLKCFIKCIFVKMNAMSPAGDIQVDNFKSQFPAAIDRTVVNEAVETCKSQTGVDACDRAFNLARCSLKAIKLI</sequence>
<keyword evidence="5" id="KW-0325">Glycoprotein</keyword>
<evidence type="ECO:0000313" key="9">
    <source>
        <dbReference type="Proteomes" id="UP000801492"/>
    </source>
</evidence>
<dbReference type="InterPro" id="IPR006170">
    <property type="entry name" value="PBP/GOBP"/>
</dbReference>
<dbReference type="Gene3D" id="1.10.238.20">
    <property type="entry name" value="Pheromone/general odorant binding protein domain"/>
    <property type="match status" value="1"/>
</dbReference>
<dbReference type="PANTHER" id="PTHR11857">
    <property type="entry name" value="ODORANT BINDING PROTEIN-RELATED"/>
    <property type="match status" value="1"/>
</dbReference>
<evidence type="ECO:0000256" key="1">
    <source>
        <dbReference type="ARBA" id="ARBA00004613"/>
    </source>
</evidence>
<dbReference type="Proteomes" id="UP000801492">
    <property type="component" value="Unassembled WGS sequence"/>
</dbReference>
<dbReference type="Pfam" id="PF01395">
    <property type="entry name" value="PBP_GOBP"/>
    <property type="match status" value="1"/>
</dbReference>
<keyword evidence="9" id="KW-1185">Reference proteome</keyword>
<accession>A0A8K0C9C0</accession>
<evidence type="ECO:0000256" key="6">
    <source>
        <dbReference type="ARBA" id="ARBA00056866"/>
    </source>
</evidence>
<comment type="caution">
    <text evidence="8">The sequence shown here is derived from an EMBL/GenBank/DDBJ whole genome shotgun (WGS) entry which is preliminary data.</text>
</comment>
<dbReference type="GO" id="GO:0005549">
    <property type="term" value="F:odorant binding"/>
    <property type="evidence" value="ECO:0007669"/>
    <property type="project" value="InterPro"/>
</dbReference>
<dbReference type="FunFam" id="1.10.238.20:FF:000001">
    <property type="entry name" value="General odorant-binding protein lush"/>
    <property type="match status" value="1"/>
</dbReference>